<organism evidence="2 3">
    <name type="scientific">Mucilaginibacter dorajii</name>
    <dbReference type="NCBI Taxonomy" id="692994"/>
    <lineage>
        <taxon>Bacteria</taxon>
        <taxon>Pseudomonadati</taxon>
        <taxon>Bacteroidota</taxon>
        <taxon>Sphingobacteriia</taxon>
        <taxon>Sphingobacteriales</taxon>
        <taxon>Sphingobacteriaceae</taxon>
        <taxon>Mucilaginibacter</taxon>
    </lineage>
</organism>
<dbReference type="Proteomes" id="UP001500742">
    <property type="component" value="Unassembled WGS sequence"/>
</dbReference>
<accession>A0ABP7PCR4</accession>
<feature type="transmembrane region" description="Helical" evidence="1">
    <location>
        <begin position="40"/>
        <end position="66"/>
    </location>
</feature>
<keyword evidence="1" id="KW-0472">Membrane</keyword>
<evidence type="ECO:0000313" key="2">
    <source>
        <dbReference type="EMBL" id="GAA3963157.1"/>
    </source>
</evidence>
<dbReference type="InterPro" id="IPR021354">
    <property type="entry name" value="DUF2975"/>
</dbReference>
<keyword evidence="1" id="KW-0812">Transmembrane</keyword>
<gene>
    <name evidence="2" type="ORF">GCM10022210_09020</name>
</gene>
<keyword evidence="3" id="KW-1185">Reference proteome</keyword>
<reference evidence="3" key="1">
    <citation type="journal article" date="2019" name="Int. J. Syst. Evol. Microbiol.">
        <title>The Global Catalogue of Microorganisms (GCM) 10K type strain sequencing project: providing services to taxonomists for standard genome sequencing and annotation.</title>
        <authorList>
            <consortium name="The Broad Institute Genomics Platform"/>
            <consortium name="The Broad Institute Genome Sequencing Center for Infectious Disease"/>
            <person name="Wu L."/>
            <person name="Ma J."/>
        </authorList>
    </citation>
    <scope>NUCLEOTIDE SEQUENCE [LARGE SCALE GENOMIC DNA]</scope>
    <source>
        <strain evidence="3">JCM 16601</strain>
    </source>
</reference>
<evidence type="ECO:0000313" key="3">
    <source>
        <dbReference type="Proteomes" id="UP001500742"/>
    </source>
</evidence>
<feature type="transmembrane region" description="Helical" evidence="1">
    <location>
        <begin position="86"/>
        <end position="106"/>
    </location>
</feature>
<name>A0ABP7PCR4_9SPHI</name>
<evidence type="ECO:0000256" key="1">
    <source>
        <dbReference type="SAM" id="Phobius"/>
    </source>
</evidence>
<comment type="caution">
    <text evidence="2">The sequence shown here is derived from an EMBL/GenBank/DDBJ whole genome shotgun (WGS) entry which is preliminary data.</text>
</comment>
<dbReference type="Pfam" id="PF11188">
    <property type="entry name" value="DUF2975"/>
    <property type="match status" value="1"/>
</dbReference>
<dbReference type="EMBL" id="BAAAZC010000007">
    <property type="protein sequence ID" value="GAA3963157.1"/>
    <property type="molecule type" value="Genomic_DNA"/>
</dbReference>
<proteinExistence type="predicted"/>
<feature type="transmembrane region" description="Helical" evidence="1">
    <location>
        <begin position="118"/>
        <end position="137"/>
    </location>
</feature>
<sequence length="151" mass="16822">MVEAGTIMVSYAITAINPQIASKLYMGATLLPLMQFSFEYYTLTIAFMSALLIIKAYIAFLVIKVLSKIKMTSPFTMEISRLLEKVSYLIIVLWGVVMLSNAYTAWLQNKTEGPQGNLVSGEFIFLAGVVFVMAQIFKKGVEIQSENELTV</sequence>
<keyword evidence="1" id="KW-1133">Transmembrane helix</keyword>
<protein>
    <recommendedName>
        <fullName evidence="4">DUF2975 domain-containing protein</fullName>
    </recommendedName>
</protein>
<evidence type="ECO:0008006" key="4">
    <source>
        <dbReference type="Google" id="ProtNLM"/>
    </source>
</evidence>